<dbReference type="CDD" id="cd00291">
    <property type="entry name" value="SirA_YedF_YeeD"/>
    <property type="match status" value="1"/>
</dbReference>
<dbReference type="SUPFAM" id="SSF64307">
    <property type="entry name" value="SirA-like"/>
    <property type="match status" value="1"/>
</dbReference>
<dbReference type="PANTHER" id="PTHR33279:SF6">
    <property type="entry name" value="SULFUR CARRIER PROTEIN YEDF-RELATED"/>
    <property type="match status" value="1"/>
</dbReference>
<dbReference type="PANTHER" id="PTHR33279">
    <property type="entry name" value="SULFUR CARRIER PROTEIN YEDF-RELATED"/>
    <property type="match status" value="1"/>
</dbReference>
<accession>A0A5J6MSF1</accession>
<protein>
    <recommendedName>
        <fullName evidence="2">UPF0033 domain-containing protein</fullName>
    </recommendedName>
</protein>
<dbReference type="InterPro" id="IPR036868">
    <property type="entry name" value="TusA-like_sf"/>
</dbReference>
<dbReference type="KEGG" id="htq:FRZ44_31190"/>
<evidence type="ECO:0000256" key="1">
    <source>
        <dbReference type="ARBA" id="ARBA00008984"/>
    </source>
</evidence>
<dbReference type="EMBL" id="CP042906">
    <property type="protein sequence ID" value="QEX17816.1"/>
    <property type="molecule type" value="Genomic_DNA"/>
</dbReference>
<feature type="domain" description="UPF0033" evidence="2">
    <location>
        <begin position="14"/>
        <end position="83"/>
    </location>
</feature>
<proteinExistence type="inferred from homology"/>
<evidence type="ECO:0000313" key="4">
    <source>
        <dbReference type="Proteomes" id="UP000326202"/>
    </source>
</evidence>
<gene>
    <name evidence="3" type="ORF">FRZ44_31190</name>
</gene>
<comment type="similarity">
    <text evidence="1">Belongs to the sulfur carrier protein TusA family.</text>
</comment>
<sequence>MWPNPWDLFRRMTITLDARNLKCPLPVLRARKAMKEVAAGGLLKVLATDPGAPQDFVHFCRATGHELVESTESDGVFSLVIRKSA</sequence>
<reference evidence="3 4" key="1">
    <citation type="submission" date="2019-08" db="EMBL/GenBank/DDBJ databases">
        <title>Hyperibacter terrae gen. nov., sp. nov. and Hyperibacter viscosus sp. nov., two new members in the family Rhodospirillaceae isolated from the rhizosphere of Hypericum perforatum.</title>
        <authorList>
            <person name="Noviana Z."/>
        </authorList>
    </citation>
    <scope>NUCLEOTIDE SEQUENCE [LARGE SCALE GENOMIC DNA]</scope>
    <source>
        <strain evidence="3 4">R5913</strain>
    </source>
</reference>
<dbReference type="InterPro" id="IPR001455">
    <property type="entry name" value="TusA-like"/>
</dbReference>
<dbReference type="AlphaFoldDB" id="A0A5J6MSF1"/>
<dbReference type="Proteomes" id="UP000326202">
    <property type="component" value="Chromosome"/>
</dbReference>
<evidence type="ECO:0000313" key="3">
    <source>
        <dbReference type="EMBL" id="QEX17816.1"/>
    </source>
</evidence>
<evidence type="ECO:0000259" key="2">
    <source>
        <dbReference type="Pfam" id="PF01206"/>
    </source>
</evidence>
<organism evidence="3 4">
    <name type="scientific">Hypericibacter terrae</name>
    <dbReference type="NCBI Taxonomy" id="2602015"/>
    <lineage>
        <taxon>Bacteria</taxon>
        <taxon>Pseudomonadati</taxon>
        <taxon>Pseudomonadota</taxon>
        <taxon>Alphaproteobacteria</taxon>
        <taxon>Rhodospirillales</taxon>
        <taxon>Dongiaceae</taxon>
        <taxon>Hypericibacter</taxon>
    </lineage>
</organism>
<name>A0A5J6MSF1_9PROT</name>
<dbReference type="Pfam" id="PF01206">
    <property type="entry name" value="TusA"/>
    <property type="match status" value="1"/>
</dbReference>
<dbReference type="Gene3D" id="3.30.110.40">
    <property type="entry name" value="TusA-like domain"/>
    <property type="match status" value="1"/>
</dbReference>
<keyword evidence="4" id="KW-1185">Reference proteome</keyword>